<evidence type="ECO:0000256" key="2">
    <source>
        <dbReference type="ARBA" id="ARBA00022692"/>
    </source>
</evidence>
<comment type="subcellular location">
    <subcellularLocation>
        <location evidence="6">Cell inner membrane</location>
        <topology evidence="6">Multi-pass membrane protein</topology>
    </subcellularLocation>
    <subcellularLocation>
        <location evidence="1 5">Cell membrane</location>
        <topology evidence="1 5">Multi-pass membrane protein</topology>
    </subcellularLocation>
</comment>
<dbReference type="RefSeq" id="WP_244464440.1">
    <property type="nucleotide sequence ID" value="NZ_CP004021.1"/>
</dbReference>
<dbReference type="InterPro" id="IPR035906">
    <property type="entry name" value="MetI-like_sf"/>
</dbReference>
<evidence type="ECO:0000256" key="5">
    <source>
        <dbReference type="RuleBase" id="RU363032"/>
    </source>
</evidence>
<dbReference type="CDD" id="cd06261">
    <property type="entry name" value="TM_PBP2"/>
    <property type="match status" value="1"/>
</dbReference>
<feature type="transmembrane region" description="Helical" evidence="5">
    <location>
        <begin position="44"/>
        <end position="66"/>
    </location>
</feature>
<keyword evidence="3 5" id="KW-1133">Transmembrane helix</keyword>
<dbReference type="InterPro" id="IPR011864">
    <property type="entry name" value="Phosphate_PstC"/>
</dbReference>
<reference evidence="8 9" key="1">
    <citation type="journal article" date="2015" name="Genome Announc.">
        <title>Complete Genome Sequence of 'Candidatus Liberibacter africanus,' a Bacterium Associated with Citrus Huanglongbing.</title>
        <authorList>
            <person name="Lin H."/>
            <person name="Pietersen G."/>
            <person name="Han C."/>
            <person name="Read D.A."/>
            <person name="Lou B."/>
            <person name="Gupta G."/>
            <person name="Civerolo E.L."/>
        </authorList>
    </citation>
    <scope>NUCLEOTIDE SEQUENCE [LARGE SCALE GENOMIC DNA]</scope>
    <source>
        <strain evidence="8 9">PTSAPSY</strain>
    </source>
</reference>
<feature type="transmembrane region" description="Helical" evidence="5">
    <location>
        <begin position="452"/>
        <end position="478"/>
    </location>
</feature>
<evidence type="ECO:0000313" key="9">
    <source>
        <dbReference type="Proteomes" id="UP000035503"/>
    </source>
</evidence>
<name>A0A0G3I2B8_LIBAF</name>
<evidence type="ECO:0000256" key="6">
    <source>
        <dbReference type="RuleBase" id="RU363054"/>
    </source>
</evidence>
<feature type="transmembrane region" description="Helical" evidence="5">
    <location>
        <begin position="339"/>
        <end position="358"/>
    </location>
</feature>
<evidence type="ECO:0000256" key="3">
    <source>
        <dbReference type="ARBA" id="ARBA00022989"/>
    </source>
</evidence>
<sequence>MFSFCVIFLGFVSYFLGCFRAKLFATKNDMLLYSRKSYYGIYVALYVVIPFGCIFLLWFLAAPYIIDMQVTDRFSSNLHGLEEGERKFSCNMVQKIADSLPSLNLDTREKLQKGEENISDILKSQNIILAHNPSPWIIKAAFYQESLSYKSRMLMNLSGSLFSLMGFAYAISRVKPNFCSRTKVEKFSVFLLQICSLFSIVISLGIIISLFANSRMFFRIISARDFFFGIVWDPRAPPFGYSNIVGQFGLIPLLVGTFYIGFIAMLFAVPIGLLIAIYMAEYAPKKLRAIIKPVTEILIGIPTIVYGFFALSLVGPFLRDISIYMNGLITGNYKSFIEAQSVLTAGLVMGMMLVPYVSSLSEDVISAVPRALRDGSLGLGATRSETMKYVIFPAAFPGIAGAILITASRTIGETMIVVLAAGVAARLQINPFEPMTTITVKIMNQLTGDLDFSSPQILVAFALGLTLFCITFFLNIYATYIMKKYKRKYE</sequence>
<dbReference type="AlphaFoldDB" id="A0A0G3I2B8"/>
<keyword evidence="4 5" id="KW-0472">Membrane</keyword>
<keyword evidence="9" id="KW-1185">Reference proteome</keyword>
<dbReference type="InterPro" id="IPR022182">
    <property type="entry name" value="PstC_N"/>
</dbReference>
<dbReference type="PATRIC" id="fig|1277257.4.peg.402"/>
<dbReference type="PROSITE" id="PS50928">
    <property type="entry name" value="ABC_TM1"/>
    <property type="match status" value="1"/>
</dbReference>
<dbReference type="STRING" id="1277257.G293_01860"/>
<comment type="function">
    <text evidence="6">Part of the binding-protein-dependent transport system for phosphate; probably responsible for the translocation of the substrate across the membrane.</text>
</comment>
<keyword evidence="2 5" id="KW-0812">Transmembrane</keyword>
<proteinExistence type="inferred from homology"/>
<comment type="similarity">
    <text evidence="6">Belongs to the binding-protein-dependent transport system permease family. CysTW subfamily.</text>
</comment>
<dbReference type="Pfam" id="PF12501">
    <property type="entry name" value="DUF3708"/>
    <property type="match status" value="1"/>
</dbReference>
<accession>A0A0G3I2B8</accession>
<feature type="transmembrane region" description="Helical" evidence="5">
    <location>
        <begin position="250"/>
        <end position="277"/>
    </location>
</feature>
<dbReference type="PANTHER" id="PTHR42727:SF1">
    <property type="entry name" value="PHOSPHATE TRANSPORT SYSTEM PERMEASE"/>
    <property type="match status" value="1"/>
</dbReference>
<dbReference type="InterPro" id="IPR000515">
    <property type="entry name" value="MetI-like"/>
</dbReference>
<evidence type="ECO:0000259" key="7">
    <source>
        <dbReference type="PROSITE" id="PS50928"/>
    </source>
</evidence>
<feature type="transmembrane region" description="Helical" evidence="5">
    <location>
        <begin position="297"/>
        <end position="318"/>
    </location>
</feature>
<dbReference type="GO" id="GO:0005315">
    <property type="term" value="F:phosphate transmembrane transporter activity"/>
    <property type="evidence" value="ECO:0007669"/>
    <property type="project" value="InterPro"/>
</dbReference>
<dbReference type="SUPFAM" id="SSF161098">
    <property type="entry name" value="MetI-like"/>
    <property type="match status" value="1"/>
</dbReference>
<dbReference type="GO" id="GO:0005886">
    <property type="term" value="C:plasma membrane"/>
    <property type="evidence" value="ECO:0007669"/>
    <property type="project" value="UniProtKB-SubCell"/>
</dbReference>
<gene>
    <name evidence="8" type="ORF">G293_01860</name>
</gene>
<feature type="domain" description="ABC transmembrane type-1" evidence="7">
    <location>
        <begin position="254"/>
        <end position="478"/>
    </location>
</feature>
<keyword evidence="6" id="KW-0592">Phosphate transport</keyword>
<dbReference type="PANTHER" id="PTHR42727">
    <property type="entry name" value="PHOSPHATE TRANSPORT SYSTEM PERMEASE PROTEIN"/>
    <property type="match status" value="1"/>
</dbReference>
<keyword evidence="5" id="KW-0813">Transport</keyword>
<dbReference type="NCBIfam" id="TIGR02138">
    <property type="entry name" value="phosphate_pstC"/>
    <property type="match status" value="1"/>
</dbReference>
<keyword evidence="6" id="KW-0997">Cell inner membrane</keyword>
<feature type="transmembrane region" description="Helical" evidence="5">
    <location>
        <begin position="389"/>
        <end position="407"/>
    </location>
</feature>
<dbReference type="KEGG" id="lau:G293_01860"/>
<keyword evidence="6" id="KW-1003">Cell membrane</keyword>
<protein>
    <recommendedName>
        <fullName evidence="6">Phosphate transport system permease protein</fullName>
    </recommendedName>
</protein>
<dbReference type="Pfam" id="PF00528">
    <property type="entry name" value="BPD_transp_1"/>
    <property type="match status" value="1"/>
</dbReference>
<evidence type="ECO:0000256" key="4">
    <source>
        <dbReference type="ARBA" id="ARBA00023136"/>
    </source>
</evidence>
<organism evidence="8 9">
    <name type="scientific">Candidatus Liberibacter africanus PTSAPSY</name>
    <dbReference type="NCBI Taxonomy" id="1277257"/>
    <lineage>
        <taxon>Bacteria</taxon>
        <taxon>Pseudomonadati</taxon>
        <taxon>Pseudomonadota</taxon>
        <taxon>Alphaproteobacteria</taxon>
        <taxon>Hyphomicrobiales</taxon>
        <taxon>Rhizobiaceae</taxon>
        <taxon>Liberibacter</taxon>
    </lineage>
</organism>
<dbReference type="Proteomes" id="UP000035503">
    <property type="component" value="Chromosome"/>
</dbReference>
<feature type="transmembrane region" description="Helical" evidence="5">
    <location>
        <begin position="191"/>
        <end position="212"/>
    </location>
</feature>
<evidence type="ECO:0000256" key="1">
    <source>
        <dbReference type="ARBA" id="ARBA00004651"/>
    </source>
</evidence>
<dbReference type="Gene3D" id="1.10.3720.10">
    <property type="entry name" value="MetI-like"/>
    <property type="match status" value="1"/>
</dbReference>
<dbReference type="EMBL" id="CP004021">
    <property type="protein sequence ID" value="AKK20004.1"/>
    <property type="molecule type" value="Genomic_DNA"/>
</dbReference>
<dbReference type="GO" id="GO:0006817">
    <property type="term" value="P:phosphate ion transport"/>
    <property type="evidence" value="ECO:0007669"/>
    <property type="project" value="UniProtKB-KW"/>
</dbReference>
<evidence type="ECO:0000313" key="8">
    <source>
        <dbReference type="EMBL" id="AKK20004.1"/>
    </source>
</evidence>